<feature type="binding site" evidence="5 6">
    <location>
        <position position="306"/>
    </location>
    <ligand>
        <name>Zn(2+)</name>
        <dbReference type="ChEBI" id="CHEBI:29105"/>
    </ligand>
</feature>
<protein>
    <submittedName>
        <fullName evidence="8">Homocysteine S-methyltransferase</fullName>
    </submittedName>
</protein>
<dbReference type="GO" id="GO:0032259">
    <property type="term" value="P:methylation"/>
    <property type="evidence" value="ECO:0007669"/>
    <property type="project" value="UniProtKB-KW"/>
</dbReference>
<accession>A0A9P4M1T4</accession>
<keyword evidence="4 5" id="KW-0862">Zinc</keyword>
<feature type="binding site" evidence="5 6">
    <location>
        <position position="239"/>
    </location>
    <ligand>
        <name>Zn(2+)</name>
        <dbReference type="ChEBI" id="CHEBI:29105"/>
    </ligand>
</feature>
<proteinExistence type="predicted"/>
<comment type="caution">
    <text evidence="8">The sequence shown here is derived from an EMBL/GenBank/DDBJ whole genome shotgun (WGS) entry which is preliminary data.</text>
</comment>
<dbReference type="PROSITE" id="PS50970">
    <property type="entry name" value="HCY"/>
    <property type="match status" value="1"/>
</dbReference>
<keyword evidence="1 6" id="KW-0489">Methyltransferase</keyword>
<dbReference type="FunFam" id="3.20.20.330:FF:000002">
    <property type="entry name" value="Homocysteine S-methyltransferase"/>
    <property type="match status" value="1"/>
</dbReference>
<evidence type="ECO:0000256" key="2">
    <source>
        <dbReference type="ARBA" id="ARBA00022679"/>
    </source>
</evidence>
<dbReference type="PIRSF" id="PIRSF037505">
    <property type="entry name" value="Betaine_HMT"/>
    <property type="match status" value="1"/>
</dbReference>
<comment type="cofactor">
    <cofactor evidence="5">
        <name>Zn(2+)</name>
        <dbReference type="ChEBI" id="CHEBI:29105"/>
    </cofactor>
    <text evidence="5">Binds 1 zinc ion per subunit.</text>
</comment>
<dbReference type="GO" id="GO:0008898">
    <property type="term" value="F:S-adenosylmethionine-homocysteine S-methyltransferase activity"/>
    <property type="evidence" value="ECO:0007669"/>
    <property type="project" value="TreeGrafter"/>
</dbReference>
<dbReference type="PANTHER" id="PTHR46015">
    <property type="entry name" value="ZGC:172121"/>
    <property type="match status" value="1"/>
</dbReference>
<dbReference type="GO" id="GO:0009086">
    <property type="term" value="P:methionine biosynthetic process"/>
    <property type="evidence" value="ECO:0007669"/>
    <property type="project" value="InterPro"/>
</dbReference>
<dbReference type="AlphaFoldDB" id="A0A9P4M1T4"/>
<keyword evidence="2 6" id="KW-0808">Transferase</keyword>
<reference evidence="8" key="1">
    <citation type="journal article" date="2020" name="Stud. Mycol.">
        <title>101 Dothideomycetes genomes: a test case for predicting lifestyles and emergence of pathogens.</title>
        <authorList>
            <person name="Haridas S."/>
            <person name="Albert R."/>
            <person name="Binder M."/>
            <person name="Bloem J."/>
            <person name="Labutti K."/>
            <person name="Salamov A."/>
            <person name="Andreopoulos B."/>
            <person name="Baker S."/>
            <person name="Barry K."/>
            <person name="Bills G."/>
            <person name="Bluhm B."/>
            <person name="Cannon C."/>
            <person name="Castanera R."/>
            <person name="Culley D."/>
            <person name="Daum C."/>
            <person name="Ezra D."/>
            <person name="Gonzalez J."/>
            <person name="Henrissat B."/>
            <person name="Kuo A."/>
            <person name="Liang C."/>
            <person name="Lipzen A."/>
            <person name="Lutzoni F."/>
            <person name="Magnuson J."/>
            <person name="Mondo S."/>
            <person name="Nolan M."/>
            <person name="Ohm R."/>
            <person name="Pangilinan J."/>
            <person name="Park H.-J."/>
            <person name="Ramirez L."/>
            <person name="Alfaro M."/>
            <person name="Sun H."/>
            <person name="Tritt A."/>
            <person name="Yoshinaga Y."/>
            <person name="Zwiers L.-H."/>
            <person name="Turgeon B."/>
            <person name="Goodwin S."/>
            <person name="Spatafora J."/>
            <person name="Crous P."/>
            <person name="Grigoriev I."/>
        </authorList>
    </citation>
    <scope>NUCLEOTIDE SEQUENCE</scope>
    <source>
        <strain evidence="8">CBS 133067</strain>
    </source>
</reference>
<dbReference type="InterPro" id="IPR051486">
    <property type="entry name" value="Hcy_S-methyltransferase"/>
</dbReference>
<dbReference type="EMBL" id="ML978133">
    <property type="protein sequence ID" value="KAF2094961.1"/>
    <property type="molecule type" value="Genomic_DNA"/>
</dbReference>
<organism evidence="8 9">
    <name type="scientific">Rhizodiscina lignyota</name>
    <dbReference type="NCBI Taxonomy" id="1504668"/>
    <lineage>
        <taxon>Eukaryota</taxon>
        <taxon>Fungi</taxon>
        <taxon>Dikarya</taxon>
        <taxon>Ascomycota</taxon>
        <taxon>Pezizomycotina</taxon>
        <taxon>Dothideomycetes</taxon>
        <taxon>Pleosporomycetidae</taxon>
        <taxon>Aulographales</taxon>
        <taxon>Rhizodiscinaceae</taxon>
        <taxon>Rhizodiscina</taxon>
    </lineage>
</organism>
<keyword evidence="9" id="KW-1185">Reference proteome</keyword>
<dbReference type="InterPro" id="IPR003726">
    <property type="entry name" value="HCY_dom"/>
</dbReference>
<evidence type="ECO:0000313" key="9">
    <source>
        <dbReference type="Proteomes" id="UP000799772"/>
    </source>
</evidence>
<dbReference type="InterPro" id="IPR017226">
    <property type="entry name" value="BHMT-like"/>
</dbReference>
<evidence type="ECO:0000259" key="7">
    <source>
        <dbReference type="PROSITE" id="PS50970"/>
    </source>
</evidence>
<feature type="domain" description="Hcy-binding" evidence="7">
    <location>
        <begin position="15"/>
        <end position="320"/>
    </location>
</feature>
<dbReference type="NCBIfam" id="NF007020">
    <property type="entry name" value="PRK09485.1"/>
    <property type="match status" value="1"/>
</dbReference>
<gene>
    <name evidence="8" type="ORF">NA57DRAFT_60360</name>
</gene>
<feature type="binding site" evidence="5 6">
    <location>
        <position position="305"/>
    </location>
    <ligand>
        <name>Zn(2+)</name>
        <dbReference type="ChEBI" id="CHEBI:29105"/>
    </ligand>
</feature>
<keyword evidence="3 5" id="KW-0479">Metal-binding</keyword>
<dbReference type="Proteomes" id="UP000799772">
    <property type="component" value="Unassembled WGS sequence"/>
</dbReference>
<dbReference type="PANTHER" id="PTHR46015:SF1">
    <property type="entry name" value="HOMOCYSTEINE S-METHYLTRANSFERASE-LIKE ISOFORM 1"/>
    <property type="match status" value="1"/>
</dbReference>
<evidence type="ECO:0000256" key="4">
    <source>
        <dbReference type="ARBA" id="ARBA00022833"/>
    </source>
</evidence>
<dbReference type="Gene3D" id="3.20.20.330">
    <property type="entry name" value="Homocysteine-binding-like domain"/>
    <property type="match status" value="1"/>
</dbReference>
<dbReference type="GO" id="GO:0033528">
    <property type="term" value="P:S-methylmethionine cycle"/>
    <property type="evidence" value="ECO:0007669"/>
    <property type="project" value="TreeGrafter"/>
</dbReference>
<dbReference type="SUPFAM" id="SSF82282">
    <property type="entry name" value="Homocysteine S-methyltransferase"/>
    <property type="match status" value="1"/>
</dbReference>
<dbReference type="GO" id="GO:0008270">
    <property type="term" value="F:zinc ion binding"/>
    <property type="evidence" value="ECO:0007669"/>
    <property type="project" value="InterPro"/>
</dbReference>
<dbReference type="OrthoDB" id="261426at2759"/>
<evidence type="ECO:0000313" key="8">
    <source>
        <dbReference type="EMBL" id="KAF2094961.1"/>
    </source>
</evidence>
<evidence type="ECO:0000256" key="6">
    <source>
        <dbReference type="PROSITE-ProRule" id="PRU00333"/>
    </source>
</evidence>
<dbReference type="Pfam" id="PF02574">
    <property type="entry name" value="S-methyl_trans"/>
    <property type="match status" value="1"/>
</dbReference>
<name>A0A9P4M1T4_9PEZI</name>
<evidence type="ECO:0000256" key="5">
    <source>
        <dbReference type="PIRSR" id="PIRSR037505-2"/>
    </source>
</evidence>
<evidence type="ECO:0000256" key="3">
    <source>
        <dbReference type="ARBA" id="ARBA00022723"/>
    </source>
</evidence>
<evidence type="ECO:0000256" key="1">
    <source>
        <dbReference type="ARBA" id="ARBA00022603"/>
    </source>
</evidence>
<sequence length="333" mass="36255">MSLENIGEENRQLPNPIDDLIKEKGCLVLDGALATELQARGCDIDGPLWSARALYENPDLIRQVHLDYFRAGADIVITATYQASVPGLHAIDYSTEEALGLMKRSVQLAQQAQRQYVLESQKTGFLIAGSIGPYGAYLADGSEYTGDYRLSLDGMLDFHRPRMKALIEAGVDILAFETIPSVRDLTGFVALLLTEFPSATAYISFTIRDKNHISDGSPLSNVMKLVNMCPQFVAVGVNCIDESKVTGALETLSHLTSKPLIAYPNSGQQYDVDSNSWTGENGFRTSLADKVAKWRSLGARVIGGCCQTSPEDIRLVAIVLKAERDSSISGTVE</sequence>
<dbReference type="InterPro" id="IPR036589">
    <property type="entry name" value="HCY_dom_sf"/>
</dbReference>